<comment type="similarity">
    <text evidence="2">Belongs to the mago nashi family.</text>
</comment>
<comment type="subcellular location">
    <subcellularLocation>
        <location evidence="1">Nucleus</location>
    </subcellularLocation>
</comment>
<dbReference type="Gene3D" id="3.30.1560.10">
    <property type="entry name" value="Mago nashi"/>
    <property type="match status" value="1"/>
</dbReference>
<evidence type="ECO:0000313" key="5">
    <source>
        <dbReference type="Proteomes" id="UP000700596"/>
    </source>
</evidence>
<dbReference type="OrthoDB" id="6495301at2759"/>
<dbReference type="AlphaFoldDB" id="A0A9P9ICC2"/>
<organism evidence="4 5">
    <name type="scientific">Dendryphion nanum</name>
    <dbReference type="NCBI Taxonomy" id="256645"/>
    <lineage>
        <taxon>Eukaryota</taxon>
        <taxon>Fungi</taxon>
        <taxon>Dikarya</taxon>
        <taxon>Ascomycota</taxon>
        <taxon>Pezizomycotina</taxon>
        <taxon>Dothideomycetes</taxon>
        <taxon>Pleosporomycetidae</taxon>
        <taxon>Pleosporales</taxon>
        <taxon>Torulaceae</taxon>
        <taxon>Dendryphion</taxon>
    </lineage>
</organism>
<keyword evidence="5" id="KW-1185">Reference proteome</keyword>
<reference evidence="4" key="1">
    <citation type="journal article" date="2021" name="Nat. Commun.">
        <title>Genetic determinants of endophytism in the Arabidopsis root mycobiome.</title>
        <authorList>
            <person name="Mesny F."/>
            <person name="Miyauchi S."/>
            <person name="Thiergart T."/>
            <person name="Pickel B."/>
            <person name="Atanasova L."/>
            <person name="Karlsson M."/>
            <person name="Huettel B."/>
            <person name="Barry K.W."/>
            <person name="Haridas S."/>
            <person name="Chen C."/>
            <person name="Bauer D."/>
            <person name="Andreopoulos W."/>
            <person name="Pangilinan J."/>
            <person name="LaButti K."/>
            <person name="Riley R."/>
            <person name="Lipzen A."/>
            <person name="Clum A."/>
            <person name="Drula E."/>
            <person name="Henrissat B."/>
            <person name="Kohler A."/>
            <person name="Grigoriev I.V."/>
            <person name="Martin F.M."/>
            <person name="Hacquard S."/>
        </authorList>
    </citation>
    <scope>NUCLEOTIDE SEQUENCE</scope>
    <source>
        <strain evidence="4">MPI-CAGE-CH-0243</strain>
    </source>
</reference>
<protein>
    <submittedName>
        <fullName evidence="4">Mago nashi protein</fullName>
    </submittedName>
</protein>
<name>A0A9P9ICC2_9PLEO</name>
<dbReference type="Pfam" id="PF02792">
    <property type="entry name" value="Mago_nashi"/>
    <property type="match status" value="1"/>
</dbReference>
<comment type="caution">
    <text evidence="4">The sequence shown here is derived from an EMBL/GenBank/DDBJ whole genome shotgun (WGS) entry which is preliminary data.</text>
</comment>
<dbReference type="SUPFAM" id="SSF89817">
    <property type="entry name" value="Mago nashi protein"/>
    <property type="match status" value="1"/>
</dbReference>
<dbReference type="EMBL" id="JAGMWT010000017">
    <property type="protein sequence ID" value="KAH7114305.1"/>
    <property type="molecule type" value="Genomic_DNA"/>
</dbReference>
<evidence type="ECO:0000256" key="2">
    <source>
        <dbReference type="ARBA" id="ARBA00009270"/>
    </source>
</evidence>
<dbReference type="PANTHER" id="PTHR12638:SF0">
    <property type="entry name" value="MAGO HOMOLOG, EXON JUNCTION COMPLEX SUBUNIT-RELATED"/>
    <property type="match status" value="1"/>
</dbReference>
<gene>
    <name evidence="4" type="ORF">B0J11DRAFT_584737</name>
</gene>
<evidence type="ECO:0000256" key="1">
    <source>
        <dbReference type="ARBA" id="ARBA00004123"/>
    </source>
</evidence>
<dbReference type="Proteomes" id="UP000700596">
    <property type="component" value="Unassembled WGS sequence"/>
</dbReference>
<accession>A0A9P9ICC2</accession>
<sequence>MYTNCLCEEFDFRVLGDGRSASARYANNSNYRNDSLIRKEMCVSDALVAEIKKIVKDSEIMKEDDTKWPQKNKDGRQELEIRLGNEHISFETAKIGSLQDVSDSSDPEGLRVFYYLVQDLKALVFSLISLHFKVSTLEFTTWQNVAHGISAQIKPI</sequence>
<dbReference type="InterPro" id="IPR036605">
    <property type="entry name" value="Mago_nashi_sf"/>
</dbReference>
<keyword evidence="3" id="KW-0539">Nucleus</keyword>
<dbReference type="FunFam" id="3.30.1560.10:FF:000001">
    <property type="entry name" value="Protein mago nashi homolog"/>
    <property type="match status" value="1"/>
</dbReference>
<dbReference type="PANTHER" id="PTHR12638">
    <property type="entry name" value="PROTEIN MAGO NASHI HOMOLOG"/>
    <property type="match status" value="1"/>
</dbReference>
<evidence type="ECO:0000313" key="4">
    <source>
        <dbReference type="EMBL" id="KAH7114305.1"/>
    </source>
</evidence>
<dbReference type="GO" id="GO:0035145">
    <property type="term" value="C:exon-exon junction complex"/>
    <property type="evidence" value="ECO:0007669"/>
    <property type="project" value="InterPro"/>
</dbReference>
<evidence type="ECO:0000256" key="3">
    <source>
        <dbReference type="ARBA" id="ARBA00023242"/>
    </source>
</evidence>
<dbReference type="GO" id="GO:0008380">
    <property type="term" value="P:RNA splicing"/>
    <property type="evidence" value="ECO:0007669"/>
    <property type="project" value="InterPro"/>
</dbReference>
<dbReference type="InterPro" id="IPR004023">
    <property type="entry name" value="Mago_nashi"/>
</dbReference>
<proteinExistence type="inferred from homology"/>